<dbReference type="PANTHER" id="PTHR31384">
    <property type="entry name" value="AUXIN RESPONSE FACTOR 4-RELATED"/>
    <property type="match status" value="1"/>
</dbReference>
<keyword evidence="3" id="KW-0238">DNA-binding</keyword>
<keyword evidence="7" id="KW-1185">Reference proteome</keyword>
<keyword evidence="2" id="KW-0805">Transcription regulation</keyword>
<evidence type="ECO:0000256" key="2">
    <source>
        <dbReference type="ARBA" id="ARBA00023015"/>
    </source>
</evidence>
<dbReference type="GO" id="GO:0009725">
    <property type="term" value="P:response to hormone"/>
    <property type="evidence" value="ECO:0007669"/>
    <property type="project" value="InterPro"/>
</dbReference>
<organism evidence="6 7">
    <name type="scientific">Ambrosia artemisiifolia</name>
    <name type="common">Common ragweed</name>
    <dbReference type="NCBI Taxonomy" id="4212"/>
    <lineage>
        <taxon>Eukaryota</taxon>
        <taxon>Viridiplantae</taxon>
        <taxon>Streptophyta</taxon>
        <taxon>Embryophyta</taxon>
        <taxon>Tracheophyta</taxon>
        <taxon>Spermatophyta</taxon>
        <taxon>Magnoliopsida</taxon>
        <taxon>eudicotyledons</taxon>
        <taxon>Gunneridae</taxon>
        <taxon>Pentapetalae</taxon>
        <taxon>asterids</taxon>
        <taxon>campanulids</taxon>
        <taxon>Asterales</taxon>
        <taxon>Asteraceae</taxon>
        <taxon>Asteroideae</taxon>
        <taxon>Heliantheae alliance</taxon>
        <taxon>Heliantheae</taxon>
        <taxon>Ambrosia</taxon>
    </lineage>
</organism>
<evidence type="ECO:0000313" key="6">
    <source>
        <dbReference type="EMBL" id="KAI7743326.1"/>
    </source>
</evidence>
<sequence>MLVSAKRLKAGDAILFIKGGQSQLFLGVRRANRQQTDSPSSVLSTDSMHIGVLAAAAHAAANRSQFTISYNPR</sequence>
<dbReference type="GO" id="GO:0006355">
    <property type="term" value="P:regulation of DNA-templated transcription"/>
    <property type="evidence" value="ECO:0007669"/>
    <property type="project" value="InterPro"/>
</dbReference>
<accession>A0AAD5CK21</accession>
<dbReference type="EMBL" id="JAMZMK010007743">
    <property type="protein sequence ID" value="KAI7743326.1"/>
    <property type="molecule type" value="Genomic_DNA"/>
</dbReference>
<evidence type="ECO:0000256" key="5">
    <source>
        <dbReference type="ARBA" id="ARBA00023242"/>
    </source>
</evidence>
<evidence type="ECO:0000256" key="1">
    <source>
        <dbReference type="ARBA" id="ARBA00004123"/>
    </source>
</evidence>
<dbReference type="Proteomes" id="UP001206925">
    <property type="component" value="Unassembled WGS sequence"/>
</dbReference>
<dbReference type="AlphaFoldDB" id="A0AAD5CK21"/>
<name>A0AAD5CK21_AMBAR</name>
<comment type="caution">
    <text evidence="6">The sequence shown here is derived from an EMBL/GenBank/DDBJ whole genome shotgun (WGS) entry which is preliminary data.</text>
</comment>
<evidence type="ECO:0000256" key="3">
    <source>
        <dbReference type="ARBA" id="ARBA00023125"/>
    </source>
</evidence>
<proteinExistence type="predicted"/>
<evidence type="ECO:0000256" key="4">
    <source>
        <dbReference type="ARBA" id="ARBA00023163"/>
    </source>
</evidence>
<dbReference type="InterPro" id="IPR015300">
    <property type="entry name" value="DNA-bd_pseudobarrel_sf"/>
</dbReference>
<comment type="subcellular location">
    <subcellularLocation>
        <location evidence="1">Nucleus</location>
    </subcellularLocation>
</comment>
<dbReference type="GO" id="GO:0003677">
    <property type="term" value="F:DNA binding"/>
    <property type="evidence" value="ECO:0007669"/>
    <property type="project" value="UniProtKB-KW"/>
</dbReference>
<evidence type="ECO:0000313" key="7">
    <source>
        <dbReference type="Proteomes" id="UP001206925"/>
    </source>
</evidence>
<dbReference type="InterPro" id="IPR044835">
    <property type="entry name" value="ARF_plant"/>
</dbReference>
<keyword evidence="4" id="KW-0804">Transcription</keyword>
<reference evidence="6" key="1">
    <citation type="submission" date="2022-06" db="EMBL/GenBank/DDBJ databases">
        <title>Uncovering the hologenomic basis of an extraordinary plant invasion.</title>
        <authorList>
            <person name="Bieker V.C."/>
            <person name="Martin M.D."/>
            <person name="Gilbert T."/>
            <person name="Hodgins K."/>
            <person name="Battlay P."/>
            <person name="Petersen B."/>
            <person name="Wilson J."/>
        </authorList>
    </citation>
    <scope>NUCLEOTIDE SEQUENCE</scope>
    <source>
        <strain evidence="6">AA19_3_7</strain>
        <tissue evidence="6">Leaf</tissue>
    </source>
</reference>
<dbReference type="PANTHER" id="PTHR31384:SF10">
    <property type="entry name" value="AUXIN RESPONSE FACTOR 5"/>
    <property type="match status" value="1"/>
</dbReference>
<keyword evidence="5" id="KW-0539">Nucleus</keyword>
<dbReference type="GO" id="GO:0005634">
    <property type="term" value="C:nucleus"/>
    <property type="evidence" value="ECO:0007669"/>
    <property type="project" value="UniProtKB-SubCell"/>
</dbReference>
<protein>
    <submittedName>
        <fullName evidence="6">Uncharacterized protein</fullName>
    </submittedName>
</protein>
<gene>
    <name evidence="6" type="ORF">M8C21_032511</name>
</gene>
<dbReference type="SUPFAM" id="SSF101936">
    <property type="entry name" value="DNA-binding pseudobarrel domain"/>
    <property type="match status" value="1"/>
</dbReference>